<dbReference type="PANTHER" id="PTHR42792">
    <property type="entry name" value="FLAGELLIN"/>
    <property type="match status" value="1"/>
</dbReference>
<dbReference type="GO" id="GO:0005198">
    <property type="term" value="F:structural molecule activity"/>
    <property type="evidence" value="ECO:0007669"/>
    <property type="project" value="InterPro"/>
</dbReference>
<evidence type="ECO:0008006" key="3">
    <source>
        <dbReference type="Google" id="ProtNLM"/>
    </source>
</evidence>
<dbReference type="RefSeq" id="WP_197309942.1">
    <property type="nucleotide sequence ID" value="NZ_JADZLT010000040.1"/>
</dbReference>
<name>A0A931MYL5_9HYPH</name>
<accession>A0A931MYL5</accession>
<dbReference type="AlphaFoldDB" id="A0A931MYL5"/>
<proteinExistence type="predicted"/>
<evidence type="ECO:0000313" key="1">
    <source>
        <dbReference type="EMBL" id="MBH0236846.1"/>
    </source>
</evidence>
<keyword evidence="2" id="KW-1185">Reference proteome</keyword>
<dbReference type="Gene3D" id="1.20.1330.10">
    <property type="entry name" value="f41 fragment of flagellin, N-terminal domain"/>
    <property type="match status" value="1"/>
</dbReference>
<sequence length="507" mass="52432">MAVTALSSSGIIPRLIKMREQMDTLQAQFASQMKSDTYGGLGRDRTLSVNFRQQIAAVDAYSSNIDMVSLRIKLMDTALTRLGEIPSEVKGAADPNAFEVRLDGKTDAQKTAQIALDEVTGLLNSEANGRYLFAGNASDSKPVATSATILEGGGGKAGFNSFVDQRRRADLGADGLGRLAVASSGSTVTVGKAAPVSAEFGFKVTGVNSTLSNTSAAVAGDPAQLSVTFTGVPEAGQTIQVSLGNPDGTTSNITLTASHGPEIASGEFLIGADGAATAANFQSQLSAAIATKAQTDLRAASAMAAADDFFDTAGGRLPQAVDTSGGVPPEEAVGLTDADPATTVIWYSGQNDPIDPADSSTRPRNDVSARIDSSIDVAYGARANEEGFTTVVKALAVLSVESFSTSVATDEKRYAALTERTRAALSFPNGAASPEDIHAEIAVAGRAATQAATRHIATKGAMQEIVEGVEGIDIEEVAAQMLRLQTLMQASYQTTSMLSQLSLTNYL</sequence>
<dbReference type="GO" id="GO:0009288">
    <property type="term" value="C:bacterial-type flagellum"/>
    <property type="evidence" value="ECO:0007669"/>
    <property type="project" value="InterPro"/>
</dbReference>
<comment type="caution">
    <text evidence="1">The sequence shown here is derived from an EMBL/GenBank/DDBJ whole genome shotgun (WGS) entry which is preliminary data.</text>
</comment>
<dbReference type="InterPro" id="IPR001492">
    <property type="entry name" value="Flagellin"/>
</dbReference>
<organism evidence="1 2">
    <name type="scientific">Methylobrevis albus</name>
    <dbReference type="NCBI Taxonomy" id="2793297"/>
    <lineage>
        <taxon>Bacteria</taxon>
        <taxon>Pseudomonadati</taxon>
        <taxon>Pseudomonadota</taxon>
        <taxon>Alphaproteobacteria</taxon>
        <taxon>Hyphomicrobiales</taxon>
        <taxon>Pleomorphomonadaceae</taxon>
        <taxon>Methylobrevis</taxon>
    </lineage>
</organism>
<protein>
    <recommendedName>
        <fullName evidence="3">Flagellin</fullName>
    </recommendedName>
</protein>
<gene>
    <name evidence="1" type="ORF">I5731_03335</name>
</gene>
<evidence type="ECO:0000313" key="2">
    <source>
        <dbReference type="Proteomes" id="UP000631694"/>
    </source>
</evidence>
<dbReference type="Proteomes" id="UP000631694">
    <property type="component" value="Unassembled WGS sequence"/>
</dbReference>
<dbReference type="PANTHER" id="PTHR42792:SF1">
    <property type="entry name" value="FLAGELLAR HOOK-ASSOCIATED PROTEIN 3"/>
    <property type="match status" value="1"/>
</dbReference>
<dbReference type="SUPFAM" id="SSF64518">
    <property type="entry name" value="Phase 1 flagellin"/>
    <property type="match status" value="1"/>
</dbReference>
<reference evidence="1" key="1">
    <citation type="submission" date="2020-12" db="EMBL/GenBank/DDBJ databases">
        <title>Methylobrevis albus sp. nov., isolated from fresh water lack sediment.</title>
        <authorList>
            <person name="Zou Q."/>
        </authorList>
    </citation>
    <scope>NUCLEOTIDE SEQUENCE</scope>
    <source>
        <strain evidence="1">L22</strain>
    </source>
</reference>
<dbReference type="EMBL" id="JADZLT010000040">
    <property type="protein sequence ID" value="MBH0236846.1"/>
    <property type="molecule type" value="Genomic_DNA"/>
</dbReference>